<keyword evidence="3" id="KW-1185">Reference proteome</keyword>
<name>A0ABR8GJT4_9CYAN</name>
<gene>
    <name evidence="2" type="ORF">H6G81_02810</name>
</gene>
<evidence type="ECO:0000313" key="2">
    <source>
        <dbReference type="EMBL" id="MBD2603486.1"/>
    </source>
</evidence>
<comment type="caution">
    <text evidence="2">The sequence shown here is derived from an EMBL/GenBank/DDBJ whole genome shotgun (WGS) entry which is preliminary data.</text>
</comment>
<accession>A0ABR8GJT4</accession>
<dbReference type="Proteomes" id="UP000660380">
    <property type="component" value="Unassembled WGS sequence"/>
</dbReference>
<feature type="compositionally biased region" description="Basic and acidic residues" evidence="1">
    <location>
        <begin position="31"/>
        <end position="42"/>
    </location>
</feature>
<sequence length="52" mass="5702">MKFKTENLRIINPSWQVFGDVGAMGGQGDGGTRRQGDREMGRWGDGGTGRNF</sequence>
<feature type="region of interest" description="Disordered" evidence="1">
    <location>
        <begin position="19"/>
        <end position="52"/>
    </location>
</feature>
<evidence type="ECO:0000256" key="1">
    <source>
        <dbReference type="SAM" id="MobiDB-lite"/>
    </source>
</evidence>
<organism evidence="2 3">
    <name type="scientific">Scytonema hofmannii FACHB-248</name>
    <dbReference type="NCBI Taxonomy" id="1842502"/>
    <lineage>
        <taxon>Bacteria</taxon>
        <taxon>Bacillati</taxon>
        <taxon>Cyanobacteriota</taxon>
        <taxon>Cyanophyceae</taxon>
        <taxon>Nostocales</taxon>
        <taxon>Scytonemataceae</taxon>
        <taxon>Scytonema</taxon>
    </lineage>
</organism>
<evidence type="ECO:0000313" key="3">
    <source>
        <dbReference type="Proteomes" id="UP000660380"/>
    </source>
</evidence>
<protein>
    <submittedName>
        <fullName evidence="2">Uncharacterized protein</fullName>
    </submittedName>
</protein>
<dbReference type="RefSeq" id="WP_186227741.1">
    <property type="nucleotide sequence ID" value="NZ_JACJTA010000004.1"/>
</dbReference>
<reference evidence="2 3" key="1">
    <citation type="journal article" date="2020" name="ISME J.">
        <title>Comparative genomics reveals insights into cyanobacterial evolution and habitat adaptation.</title>
        <authorList>
            <person name="Chen M.Y."/>
            <person name="Teng W.K."/>
            <person name="Zhao L."/>
            <person name="Hu C.X."/>
            <person name="Zhou Y.K."/>
            <person name="Han B.P."/>
            <person name="Song L.R."/>
            <person name="Shu W.S."/>
        </authorList>
    </citation>
    <scope>NUCLEOTIDE SEQUENCE [LARGE SCALE GENOMIC DNA]</scope>
    <source>
        <strain evidence="2 3">FACHB-248</strain>
    </source>
</reference>
<feature type="compositionally biased region" description="Gly residues" evidence="1">
    <location>
        <begin position="43"/>
        <end position="52"/>
    </location>
</feature>
<dbReference type="EMBL" id="JACJTA010000004">
    <property type="protein sequence ID" value="MBD2603486.1"/>
    <property type="molecule type" value="Genomic_DNA"/>
</dbReference>
<proteinExistence type="predicted"/>